<accession>A6VSS8</accession>
<proteinExistence type="predicted"/>
<dbReference type="STRING" id="400668.Mmwyl1_0572"/>
<evidence type="ECO:0000259" key="1">
    <source>
        <dbReference type="Pfam" id="PF04865"/>
    </source>
</evidence>
<dbReference type="KEGG" id="mmw:Mmwyl1_0572"/>
<dbReference type="InterPro" id="IPR006949">
    <property type="entry name" value="Barrel_Baseplate_J-like"/>
</dbReference>
<dbReference type="Pfam" id="PF04865">
    <property type="entry name" value="Baseplate_J"/>
    <property type="match status" value="1"/>
</dbReference>
<reference evidence="2" key="1">
    <citation type="submission" date="2007-06" db="EMBL/GenBank/DDBJ databases">
        <title>Complete sequence of Marinomonas sp. MWYL1.</title>
        <authorList>
            <consortium name="US DOE Joint Genome Institute"/>
            <person name="Copeland A."/>
            <person name="Lucas S."/>
            <person name="Lapidus A."/>
            <person name="Barry K."/>
            <person name="Glavina del Rio T."/>
            <person name="Dalin E."/>
            <person name="Tice H."/>
            <person name="Pitluck S."/>
            <person name="Kiss H."/>
            <person name="Brettin T."/>
            <person name="Bruce D."/>
            <person name="Detter J.C."/>
            <person name="Han C."/>
            <person name="Schmutz J."/>
            <person name="Larimer F."/>
            <person name="Land M."/>
            <person name="Hauser L."/>
            <person name="Kyrpides N."/>
            <person name="Kim E."/>
            <person name="Johnston A.W.B."/>
            <person name="Todd J.D."/>
            <person name="Rogers R."/>
            <person name="Wexler M."/>
            <person name="Bond P.L."/>
            <person name="Li Y."/>
            <person name="Richardson P."/>
        </authorList>
    </citation>
    <scope>NUCLEOTIDE SEQUENCE [LARGE SCALE GENOMIC DNA]</scope>
    <source>
        <strain evidence="2">MWYL1</strain>
    </source>
</reference>
<dbReference type="eggNOG" id="COG3299">
    <property type="taxonomic scope" value="Bacteria"/>
</dbReference>
<organism evidence="2">
    <name type="scientific">Marinomonas sp. (strain MWYL1)</name>
    <dbReference type="NCBI Taxonomy" id="400668"/>
    <lineage>
        <taxon>Bacteria</taxon>
        <taxon>Pseudomonadati</taxon>
        <taxon>Pseudomonadota</taxon>
        <taxon>Gammaproteobacteria</taxon>
        <taxon>Oceanospirillales</taxon>
        <taxon>Oceanospirillaceae</taxon>
        <taxon>Marinomonas</taxon>
    </lineage>
</organism>
<dbReference type="HOGENOM" id="CLU_058632_0_0_6"/>
<gene>
    <name evidence="2" type="ordered locus">Mmwyl1_0572</name>
</gene>
<evidence type="ECO:0000313" key="2">
    <source>
        <dbReference type="EMBL" id="ABR69507.1"/>
    </source>
</evidence>
<dbReference type="OrthoDB" id="6103450at2"/>
<sequence>MSNFEKVLKDSGVPISEAAIEAEFKQVVTDSGSRIANDSAYSPFWRIVRQLVIKPTLWLIQELLIKRVMPQFFLKTVGEGWIDLWGDSYGVTRKGSQVLQGRVLFSRSDVSADLEIAVGTSVYTDEINGSVYRLFTSETVTLKAGEDAKLVAVTAENAGAAYNLESGYYRHCDVELTVINPQEWIDVLGADAEKIEAYRLRIRNAFNTLSHFHTDGVYRALISEFGGIDADKIWFKHNAPRGPGTANAYVLFELDTPSASFLETINRRISAEGHHGHGDDLRVFPMPETHHSLTVIVHLPDSLMDVEREETLSGVRLSIEAAFRSNSAFIMTRVSPWSRFSFTRLASEIYANFPDIVSINFDQNDIVSEMSVPRLSSLIVTEGA</sequence>
<protein>
    <submittedName>
        <fullName evidence="2">Uncharacterized phage Mu protein GP47-like protein</fullName>
    </submittedName>
</protein>
<name>A6VSS8_MARMS</name>
<dbReference type="AlphaFoldDB" id="A6VSS8"/>
<dbReference type="EMBL" id="CP000749">
    <property type="protein sequence ID" value="ABR69507.1"/>
    <property type="molecule type" value="Genomic_DNA"/>
</dbReference>
<feature type="domain" description="Baseplate protein J-like barrel" evidence="1">
    <location>
        <begin position="104"/>
        <end position="170"/>
    </location>
</feature>